<feature type="domain" description="Protein kinase" evidence="1">
    <location>
        <begin position="165"/>
        <end position="464"/>
    </location>
</feature>
<dbReference type="InterPro" id="IPR045766">
    <property type="entry name" value="MCAfunc"/>
</dbReference>
<dbReference type="GO" id="GO:0007166">
    <property type="term" value="P:cell surface receptor signaling pathway"/>
    <property type="evidence" value="ECO:0007669"/>
    <property type="project" value="InterPro"/>
</dbReference>
<dbReference type="PANTHER" id="PTHR46146:SF17">
    <property type="entry name" value="PROTEIN KINASE DOMAIN-CONTAINING PROTEIN"/>
    <property type="match status" value="1"/>
</dbReference>
<dbReference type="Pfam" id="PF07714">
    <property type="entry name" value="PK_Tyr_Ser-Thr"/>
    <property type="match status" value="1"/>
</dbReference>
<dbReference type="Proteomes" id="UP000243499">
    <property type="component" value="Chromosome 8"/>
</dbReference>
<dbReference type="CDD" id="cd21037">
    <property type="entry name" value="MLKL_NTD"/>
    <property type="match status" value="1"/>
</dbReference>
<evidence type="ECO:0000259" key="1">
    <source>
        <dbReference type="PROSITE" id="PS50011"/>
    </source>
</evidence>
<dbReference type="InterPro" id="IPR000719">
    <property type="entry name" value="Prot_kinase_dom"/>
</dbReference>
<organism evidence="2">
    <name type="scientific">Panicum hallii</name>
    <dbReference type="NCBI Taxonomy" id="206008"/>
    <lineage>
        <taxon>Eukaryota</taxon>
        <taxon>Viridiplantae</taxon>
        <taxon>Streptophyta</taxon>
        <taxon>Embryophyta</taxon>
        <taxon>Tracheophyta</taxon>
        <taxon>Spermatophyta</taxon>
        <taxon>Magnoliopsida</taxon>
        <taxon>Liliopsida</taxon>
        <taxon>Poales</taxon>
        <taxon>Poaceae</taxon>
        <taxon>PACMAD clade</taxon>
        <taxon>Panicoideae</taxon>
        <taxon>Panicodae</taxon>
        <taxon>Paniceae</taxon>
        <taxon>Panicinae</taxon>
        <taxon>Panicum</taxon>
        <taxon>Panicum sect. Panicum</taxon>
    </lineage>
</organism>
<accession>A0A2S3IF35</accession>
<dbReference type="SUPFAM" id="SSF56112">
    <property type="entry name" value="Protein kinase-like (PK-like)"/>
    <property type="match status" value="1"/>
</dbReference>
<dbReference type="InterPro" id="IPR001245">
    <property type="entry name" value="Ser-Thr/Tyr_kinase_cat_dom"/>
</dbReference>
<gene>
    <name evidence="2" type="ORF">PAHAL_8G225200</name>
</gene>
<dbReference type="AlphaFoldDB" id="A0A2S3IF35"/>
<name>A0A2S3IF35_9POAL</name>
<sequence>MEEMWGGLSNAASVAQLIGVDPLGLLSKICQAARAARQNRRDCEHFASRARMLTELLPRLRDPEAARLLAGLGDTLEEAHNLIVSCQGRGRVHEIFMASRKAEQFRDLERKIDSYLQLFPVISHIGIARRLDGMEAPQPSSHSQTTQLQEGDKEFTLAEITAATNNFAVVLSDGDSWTVYRGRLRDGQEVAVKRLKPGRRGAEDSFGTELAILAPLRHDHIVRLLGRCAEAGERVVVTAYASNGSLRDHLHGRRASPSSSPVTASWEARVRALLGAARAVDHLHRRAVPLVIHRGVASSSVLLDAAWAPRLTGFGAAVWRAAGVESQPVEPVAGAAAGGYADPEYLSTGRVKPASDVYSLGVVMLEALTGNPPVVTVWEEGSKSMATMTLASFALPSIQAGRLVDVLDRRPAAAPTAWQLQPLELVASTAARCLWLHGDNRPAISEVVANLEQALELICRHGHF</sequence>
<protein>
    <recommendedName>
        <fullName evidence="1">Protein kinase domain-containing protein</fullName>
    </recommendedName>
</protein>
<dbReference type="Pfam" id="PF19584">
    <property type="entry name" value="MCAfunc"/>
    <property type="match status" value="1"/>
</dbReference>
<dbReference type="GO" id="GO:0005524">
    <property type="term" value="F:ATP binding"/>
    <property type="evidence" value="ECO:0007669"/>
    <property type="project" value="InterPro"/>
</dbReference>
<dbReference type="Gene3D" id="1.20.930.20">
    <property type="entry name" value="Adaptor protein Cbl, N-terminal domain"/>
    <property type="match status" value="1"/>
</dbReference>
<dbReference type="Gene3D" id="1.10.510.10">
    <property type="entry name" value="Transferase(Phosphotransferase) domain 1"/>
    <property type="match status" value="1"/>
</dbReference>
<proteinExistence type="predicted"/>
<dbReference type="InterPro" id="IPR036537">
    <property type="entry name" value="Adaptor_Cbl_N_dom_sf"/>
</dbReference>
<dbReference type="PROSITE" id="PS50011">
    <property type="entry name" value="PROTEIN_KINASE_DOM"/>
    <property type="match status" value="1"/>
</dbReference>
<evidence type="ECO:0000313" key="2">
    <source>
        <dbReference type="EMBL" id="PAN43276.1"/>
    </source>
</evidence>
<dbReference type="InterPro" id="IPR011009">
    <property type="entry name" value="Kinase-like_dom_sf"/>
</dbReference>
<reference evidence="2" key="1">
    <citation type="submission" date="2018-04" db="EMBL/GenBank/DDBJ databases">
        <title>WGS assembly of Panicum hallii.</title>
        <authorList>
            <person name="Lovell J."/>
            <person name="Jenkins J."/>
            <person name="Lowry D."/>
            <person name="Mamidi S."/>
            <person name="Sreedasyam A."/>
            <person name="Weng X."/>
            <person name="Barry K."/>
            <person name="Bonette J."/>
            <person name="Campitelli B."/>
            <person name="Daum C."/>
            <person name="Gordon S."/>
            <person name="Gould B."/>
            <person name="Lipzen A."/>
            <person name="Macqueen A."/>
            <person name="Palacio-Mejia J."/>
            <person name="Plott C."/>
            <person name="Shakirov E."/>
            <person name="Shu S."/>
            <person name="Yoshinaga Y."/>
            <person name="Zane M."/>
            <person name="Rokhsar D."/>
            <person name="Grimwood J."/>
            <person name="Schmutz J."/>
            <person name="Juenger T."/>
        </authorList>
    </citation>
    <scope>NUCLEOTIDE SEQUENCE [LARGE SCALE GENOMIC DNA]</scope>
    <source>
        <strain evidence="2">FIL2</strain>
    </source>
</reference>
<dbReference type="PANTHER" id="PTHR46146">
    <property type="entry name" value="SERINE/THREONINE-PROTEIN KINASE-LIKE PROTEIN CCR4"/>
    <property type="match status" value="1"/>
</dbReference>
<dbReference type="Gene3D" id="3.30.200.20">
    <property type="entry name" value="Phosphorylase Kinase, domain 1"/>
    <property type="match status" value="1"/>
</dbReference>
<dbReference type="EMBL" id="CM008053">
    <property type="protein sequence ID" value="PAN43276.1"/>
    <property type="molecule type" value="Genomic_DNA"/>
</dbReference>
<dbReference type="InterPro" id="IPR059179">
    <property type="entry name" value="MLKL-like_MCAfunc"/>
</dbReference>
<dbReference type="Gramene" id="PAN43276">
    <property type="protein sequence ID" value="PAN43276"/>
    <property type="gene ID" value="PAHAL_8G225200"/>
</dbReference>
<dbReference type="GO" id="GO:0004672">
    <property type="term" value="F:protein kinase activity"/>
    <property type="evidence" value="ECO:0007669"/>
    <property type="project" value="InterPro"/>
</dbReference>